<protein>
    <recommendedName>
        <fullName evidence="2">cytokinin riboside 5'-monophosphate phosphoribohydrolase</fullName>
        <ecNumber evidence="2">3.2.2.n1</ecNumber>
    </recommendedName>
</protein>
<evidence type="ECO:0000256" key="6">
    <source>
        <dbReference type="SAM" id="MobiDB-lite"/>
    </source>
</evidence>
<evidence type="ECO:0000313" key="7">
    <source>
        <dbReference type="EMBL" id="KAG6535063.1"/>
    </source>
</evidence>
<dbReference type="Gene3D" id="3.40.50.450">
    <property type="match status" value="1"/>
</dbReference>
<dbReference type="InterPro" id="IPR031100">
    <property type="entry name" value="LOG_fam"/>
</dbReference>
<comment type="catalytic activity">
    <reaction evidence="5">
        <text>9-ribosyl-trans-zeatin 5'-phosphate + H2O = trans-zeatin + D-ribose 5-phosphate</text>
        <dbReference type="Rhea" id="RHEA:48564"/>
        <dbReference type="ChEBI" id="CHEBI:15377"/>
        <dbReference type="ChEBI" id="CHEBI:16522"/>
        <dbReference type="ChEBI" id="CHEBI:78346"/>
        <dbReference type="ChEBI" id="CHEBI:87947"/>
        <dbReference type="EC" id="3.2.2.n1"/>
    </reaction>
</comment>
<keyword evidence="8" id="KW-1185">Reference proteome</keyword>
<dbReference type="EC" id="3.2.2.n1" evidence="2"/>
<evidence type="ECO:0000313" key="8">
    <source>
        <dbReference type="Proteomes" id="UP000734854"/>
    </source>
</evidence>
<sequence length="312" mass="34720">MESRKQKIQLNDTRVVNGPYEYSWAVHRPKLNFKIMQNAEVNGRGDVKLLLSFLPGRQFRWVGSDLSWRLRQDEDCGGGRGFWCYLASLSESMCSILKGMEENLVNAAETGSREWFKRICVFCGSRSGNRTSFSEAALDLGKKLAERKIDLVYGGGSVGLMGLISKAVYDGGCHVLGVIPTALLPSEILGESIGEVKRVADMHERKSEMAKNADAFIALPGGYGTMEELLEIIAWSQLGIHHKPVGILNVDGYYNDLIQLFDKGVREGFIEDSASHIVISADNAEELLRKMEAKAKAGEERRREANKKRRSS</sequence>
<reference evidence="7 8" key="1">
    <citation type="submission" date="2020-08" db="EMBL/GenBank/DDBJ databases">
        <title>Plant Genome Project.</title>
        <authorList>
            <person name="Zhang R.-G."/>
        </authorList>
    </citation>
    <scope>NUCLEOTIDE SEQUENCE [LARGE SCALE GENOMIC DNA]</scope>
    <source>
        <tissue evidence="7">Rhizome</tissue>
    </source>
</reference>
<evidence type="ECO:0000256" key="4">
    <source>
        <dbReference type="ARBA" id="ARBA00047718"/>
    </source>
</evidence>
<organism evidence="7 8">
    <name type="scientific">Zingiber officinale</name>
    <name type="common">Ginger</name>
    <name type="synonym">Amomum zingiber</name>
    <dbReference type="NCBI Taxonomy" id="94328"/>
    <lineage>
        <taxon>Eukaryota</taxon>
        <taxon>Viridiplantae</taxon>
        <taxon>Streptophyta</taxon>
        <taxon>Embryophyta</taxon>
        <taxon>Tracheophyta</taxon>
        <taxon>Spermatophyta</taxon>
        <taxon>Magnoliopsida</taxon>
        <taxon>Liliopsida</taxon>
        <taxon>Zingiberales</taxon>
        <taxon>Zingiberaceae</taxon>
        <taxon>Zingiber</taxon>
    </lineage>
</organism>
<dbReference type="InterPro" id="IPR005269">
    <property type="entry name" value="LOG"/>
</dbReference>
<dbReference type="GO" id="GO:0005634">
    <property type="term" value="C:nucleus"/>
    <property type="evidence" value="ECO:0007669"/>
    <property type="project" value="TreeGrafter"/>
</dbReference>
<dbReference type="SUPFAM" id="SSF102405">
    <property type="entry name" value="MCP/YpsA-like"/>
    <property type="match status" value="1"/>
</dbReference>
<name>A0A8J5I425_ZINOF</name>
<dbReference type="EMBL" id="JACMSC010000001">
    <property type="protein sequence ID" value="KAG6535063.1"/>
    <property type="molecule type" value="Genomic_DNA"/>
</dbReference>
<keyword evidence="3" id="KW-0203">Cytokinin biosynthesis</keyword>
<dbReference type="Pfam" id="PF03641">
    <property type="entry name" value="Lysine_decarbox"/>
    <property type="match status" value="1"/>
</dbReference>
<gene>
    <name evidence="7" type="ORF">ZIOFF_000017</name>
</gene>
<evidence type="ECO:0000256" key="2">
    <source>
        <dbReference type="ARBA" id="ARBA00012205"/>
    </source>
</evidence>
<comment type="similarity">
    <text evidence="1">Belongs to the LOG family.</text>
</comment>
<evidence type="ECO:0000256" key="1">
    <source>
        <dbReference type="ARBA" id="ARBA00006763"/>
    </source>
</evidence>
<feature type="region of interest" description="Disordered" evidence="6">
    <location>
        <begin position="293"/>
        <end position="312"/>
    </location>
</feature>
<dbReference type="PANTHER" id="PTHR31223">
    <property type="entry name" value="LOG FAMILY PROTEIN YJL055W"/>
    <property type="match status" value="1"/>
</dbReference>
<accession>A0A8J5I425</accession>
<dbReference type="PANTHER" id="PTHR31223:SF51">
    <property type="entry name" value="CYTOKININ RIBOSIDE 5'-MONOPHOSPHATE PHOSPHORIBOHYDROLASE LOG4-RELATED"/>
    <property type="match status" value="1"/>
</dbReference>
<dbReference type="GO" id="GO:0016799">
    <property type="term" value="F:hydrolase activity, hydrolyzing N-glycosyl compounds"/>
    <property type="evidence" value="ECO:0007669"/>
    <property type="project" value="TreeGrafter"/>
</dbReference>
<comment type="catalytic activity">
    <reaction evidence="4">
        <text>N(6)-(dimethylallyl)adenosine 5'-phosphate + H2O = N(6)-dimethylallyladenine + D-ribose 5-phosphate</text>
        <dbReference type="Rhea" id="RHEA:48560"/>
        <dbReference type="ChEBI" id="CHEBI:15377"/>
        <dbReference type="ChEBI" id="CHEBI:17660"/>
        <dbReference type="ChEBI" id="CHEBI:57526"/>
        <dbReference type="ChEBI" id="CHEBI:78346"/>
        <dbReference type="EC" id="3.2.2.n1"/>
    </reaction>
</comment>
<comment type="caution">
    <text evidence="7">The sequence shown here is derived from an EMBL/GenBank/DDBJ whole genome shotgun (WGS) entry which is preliminary data.</text>
</comment>
<evidence type="ECO:0000256" key="5">
    <source>
        <dbReference type="ARBA" id="ARBA00049153"/>
    </source>
</evidence>
<feature type="compositionally biased region" description="Basic and acidic residues" evidence="6">
    <location>
        <begin position="293"/>
        <end position="303"/>
    </location>
</feature>
<dbReference type="GO" id="GO:0005829">
    <property type="term" value="C:cytosol"/>
    <property type="evidence" value="ECO:0007669"/>
    <property type="project" value="TreeGrafter"/>
</dbReference>
<proteinExistence type="inferred from homology"/>
<dbReference type="NCBIfam" id="TIGR00730">
    <property type="entry name" value="Rossman fold protein, TIGR00730 family"/>
    <property type="match status" value="1"/>
</dbReference>
<dbReference type="Proteomes" id="UP000734854">
    <property type="component" value="Unassembled WGS sequence"/>
</dbReference>
<dbReference type="AlphaFoldDB" id="A0A8J5I425"/>
<dbReference type="GO" id="GO:0009691">
    <property type="term" value="P:cytokinin biosynthetic process"/>
    <property type="evidence" value="ECO:0007669"/>
    <property type="project" value="UniProtKB-KW"/>
</dbReference>
<evidence type="ECO:0000256" key="3">
    <source>
        <dbReference type="ARBA" id="ARBA00022712"/>
    </source>
</evidence>